<protein>
    <recommendedName>
        <fullName evidence="3">DCD domain-containing protein</fullName>
    </recommendedName>
</protein>
<evidence type="ECO:0000256" key="1">
    <source>
        <dbReference type="PROSITE-ProRule" id="PRU00221"/>
    </source>
</evidence>
<dbReference type="SMART" id="SM00320">
    <property type="entry name" value="WD40"/>
    <property type="match status" value="5"/>
</dbReference>
<dbReference type="AlphaFoldDB" id="A0A498JLK6"/>
<dbReference type="PROSITE" id="PS51222">
    <property type="entry name" value="DCD"/>
    <property type="match status" value="1"/>
</dbReference>
<keyword evidence="5" id="KW-1185">Reference proteome</keyword>
<accession>A0A498JLK6</accession>
<dbReference type="Proteomes" id="UP000290289">
    <property type="component" value="Chromosome 6"/>
</dbReference>
<feature type="compositionally biased region" description="Polar residues" evidence="2">
    <location>
        <begin position="96"/>
        <end position="109"/>
    </location>
</feature>
<dbReference type="STRING" id="3750.A0A498JLK6"/>
<reference evidence="4 5" key="1">
    <citation type="submission" date="2018-10" db="EMBL/GenBank/DDBJ databases">
        <title>A high-quality apple genome assembly.</title>
        <authorList>
            <person name="Hu J."/>
        </authorList>
    </citation>
    <scope>NUCLEOTIDE SEQUENCE [LARGE SCALE GENOMIC DNA]</scope>
    <source>
        <strain evidence="5">cv. HFTH1</strain>
        <tissue evidence="4">Young leaf</tissue>
    </source>
</reference>
<evidence type="ECO:0000313" key="4">
    <source>
        <dbReference type="EMBL" id="RXH95936.1"/>
    </source>
</evidence>
<proteinExistence type="predicted"/>
<evidence type="ECO:0000313" key="5">
    <source>
        <dbReference type="Proteomes" id="UP000290289"/>
    </source>
</evidence>
<feature type="region of interest" description="Disordered" evidence="2">
    <location>
        <begin position="1"/>
        <end position="24"/>
    </location>
</feature>
<dbReference type="SUPFAM" id="SSF50978">
    <property type="entry name" value="WD40 repeat-like"/>
    <property type="match status" value="1"/>
</dbReference>
<feature type="region of interest" description="Disordered" evidence="2">
    <location>
        <begin position="90"/>
        <end position="109"/>
    </location>
</feature>
<organism evidence="4 5">
    <name type="scientific">Malus domestica</name>
    <name type="common">Apple</name>
    <name type="synonym">Pyrus malus</name>
    <dbReference type="NCBI Taxonomy" id="3750"/>
    <lineage>
        <taxon>Eukaryota</taxon>
        <taxon>Viridiplantae</taxon>
        <taxon>Streptophyta</taxon>
        <taxon>Embryophyta</taxon>
        <taxon>Tracheophyta</taxon>
        <taxon>Spermatophyta</taxon>
        <taxon>Magnoliopsida</taxon>
        <taxon>eudicotyledons</taxon>
        <taxon>Gunneridae</taxon>
        <taxon>Pentapetalae</taxon>
        <taxon>rosids</taxon>
        <taxon>fabids</taxon>
        <taxon>Rosales</taxon>
        <taxon>Rosaceae</taxon>
        <taxon>Amygdaloideae</taxon>
        <taxon>Maleae</taxon>
        <taxon>Malus</taxon>
    </lineage>
</organism>
<feature type="domain" description="DCD" evidence="3">
    <location>
        <begin position="638"/>
        <end position="819"/>
    </location>
</feature>
<gene>
    <name evidence="4" type="ORF">DVH24_008436</name>
</gene>
<evidence type="ECO:0000259" key="3">
    <source>
        <dbReference type="PROSITE" id="PS51222"/>
    </source>
</evidence>
<comment type="caution">
    <text evidence="4">The sequence shown here is derived from an EMBL/GenBank/DDBJ whole genome shotgun (WGS) entry which is preliminary data.</text>
</comment>
<feature type="region of interest" description="Disordered" evidence="2">
    <location>
        <begin position="147"/>
        <end position="208"/>
    </location>
</feature>
<evidence type="ECO:0000256" key="2">
    <source>
        <dbReference type="SAM" id="MobiDB-lite"/>
    </source>
</evidence>
<feature type="repeat" description="WD" evidence="1">
    <location>
        <begin position="234"/>
        <end position="276"/>
    </location>
</feature>
<dbReference type="Pfam" id="PF10539">
    <property type="entry name" value="Dev_Cell_Death"/>
    <property type="match status" value="1"/>
</dbReference>
<dbReference type="PANTHER" id="PTHR47232:SF1">
    <property type="entry name" value="TRANSDUCIN FAMILY PROTEIN _ WD-40 REPEAT FAMILY PROTEIN"/>
    <property type="match status" value="1"/>
</dbReference>
<dbReference type="PANTHER" id="PTHR47232">
    <property type="entry name" value="TRANSDUCIN FAMILY PROTEIN / WD-40 REPEAT FAMILY PROTEIN"/>
    <property type="match status" value="1"/>
</dbReference>
<dbReference type="SMART" id="SM00767">
    <property type="entry name" value="DCD"/>
    <property type="match status" value="1"/>
</dbReference>
<feature type="compositionally biased region" description="Low complexity" evidence="2">
    <location>
        <begin position="157"/>
        <end position="176"/>
    </location>
</feature>
<dbReference type="InterPro" id="IPR001680">
    <property type="entry name" value="WD40_rpt"/>
</dbReference>
<dbReference type="InterPro" id="IPR013989">
    <property type="entry name" value="Dev_and_cell_death_domain"/>
</dbReference>
<dbReference type="EMBL" id="RDQH01000332">
    <property type="protein sequence ID" value="RXH95936.1"/>
    <property type="molecule type" value="Genomic_DNA"/>
</dbReference>
<dbReference type="InterPro" id="IPR015943">
    <property type="entry name" value="WD40/YVTN_repeat-like_dom_sf"/>
</dbReference>
<dbReference type="Gene3D" id="2.130.10.10">
    <property type="entry name" value="YVTN repeat-like/Quinoprotein amine dehydrogenase"/>
    <property type="match status" value="2"/>
</dbReference>
<feature type="compositionally biased region" description="Basic and acidic residues" evidence="2">
    <location>
        <begin position="179"/>
        <end position="199"/>
    </location>
</feature>
<name>A0A498JLK6_MALDO</name>
<dbReference type="InterPro" id="IPR036322">
    <property type="entry name" value="WD40_repeat_dom_sf"/>
</dbReference>
<dbReference type="PROSITE" id="PS50082">
    <property type="entry name" value="WD_REPEATS_2"/>
    <property type="match status" value="1"/>
</dbReference>
<sequence length="1055" mass="117725">MSALKKPKTEDVEIIDGGGEQAANKVKMAEEENGYPDSRQEQEEALVALIEHRTREVHHLRNRVSYYKTQLGEAERRLTDTEIKLARLRRQDRVGSTRSSPGTGTNSVKVECRSTSPIHLYEGSSRHQHQSKTELFIPAVGPKVSHPTMVAGSSGKAPVSSSAQASPSVSSQSVSANRMKGDKSYRNSSKQEVEVQDKGTKRKFEKKEHKELVPLVHTSSQPCKINCYASSHISSQHKRKLRSLSLCPVNDQLFVTSALDGVVNFWQVQSKGSSASRLSSTDCASPNRRWPEDIAWHPDGNRLFSVYSADGGDSQVSVLDLNITQGKGRVTFFEDKPHVRGIINNIVFPPWEDTCFVTGGSDHAVIIWKETDAENVWKPKTLHRNMHSSAVMGVAGMFQKQMILSAGADKRIVGFDANTGRAEFKHQIESKCMSVLPNPCDFNLFMVQSGTHEKQLRLFDIRLRQTEIHAFGWKQESSESQSALINQAWSPDGLYISSGTADPLIHIFDIRYNANKPSQSISAHQKRVFKAVWLHSCPLLISISSDLNIGLHKTTCEVVNGKLFCLALPIWWRATFVLVFNMIKGRNDGLENKGPAVNYMNANYYQAPAPLNYAYDHLAASACATEDHGVRKDHLGLEDFSGYIFMCEGRTKPECYLYRVFELPAGRREVIVMIRPGTKLFLFDYDVKFLCGELRANCRALEVEVWLVQMMCGKWIGGMIFLLVGMFTNIAEETYTTQTAALETAMSTPVFVQGSLNSVCNRYQLLIWVVRFRIYKECLPLPESDFKHAILHSYQKGSKKFNPVLNSQQDQFHPYPRLPASGTTDLNSTHLSQVPQVLVPQYVSPAVLVQQWDSRGSTGNTGLSRHAEHHVLNGGSQSAMSTQSTEEQFQSRVSLPSMKDPNAALVYSGLTSPLLEPQYISLNVVQQQPVSYGYISYMGNIYPAVQPQAMPAPNQTYYSAQVAHGYSAELPVSQAPTSYESYHRHEATQNAVPNDQHTSLGHGYNKLPSQAETRMQQGNATEYYTLSDAAEFISKSNSHSSTHFTWLAGGSLLLF</sequence>
<keyword evidence="1" id="KW-0853">WD repeat</keyword>